<name>A0A1C1CZF9_9EURO</name>
<keyword evidence="6" id="KW-0863">Zinc-finger</keyword>
<dbReference type="GO" id="GO:0061630">
    <property type="term" value="F:ubiquitin protein ligase activity"/>
    <property type="evidence" value="ECO:0007669"/>
    <property type="project" value="UniProtKB-EC"/>
</dbReference>
<proteinExistence type="predicted"/>
<organism evidence="11 12">
    <name type="scientific">Cladophialophora carrionii</name>
    <dbReference type="NCBI Taxonomy" id="86049"/>
    <lineage>
        <taxon>Eukaryota</taxon>
        <taxon>Fungi</taxon>
        <taxon>Dikarya</taxon>
        <taxon>Ascomycota</taxon>
        <taxon>Pezizomycotina</taxon>
        <taxon>Eurotiomycetes</taxon>
        <taxon>Chaetothyriomycetidae</taxon>
        <taxon>Chaetothyriales</taxon>
        <taxon>Herpotrichiellaceae</taxon>
        <taxon>Cladophialophora</taxon>
    </lineage>
</organism>
<keyword evidence="7" id="KW-0833">Ubl conjugation pathway</keyword>
<evidence type="ECO:0000256" key="4">
    <source>
        <dbReference type="ARBA" id="ARBA00022723"/>
    </source>
</evidence>
<comment type="caution">
    <text evidence="11">The sequence shown here is derived from an EMBL/GenBank/DDBJ whole genome shotgun (WGS) entry which is preliminary data.</text>
</comment>
<feature type="domain" description="RING-type" evidence="10">
    <location>
        <begin position="128"/>
        <end position="330"/>
    </location>
</feature>
<evidence type="ECO:0000256" key="5">
    <source>
        <dbReference type="ARBA" id="ARBA00022737"/>
    </source>
</evidence>
<comment type="catalytic activity">
    <reaction evidence="1">
        <text>[E2 ubiquitin-conjugating enzyme]-S-ubiquitinyl-L-cysteine + [acceptor protein]-L-lysine = [E2 ubiquitin-conjugating enzyme]-L-cysteine + [acceptor protein]-N(6)-ubiquitinyl-L-lysine.</text>
        <dbReference type="EC" id="2.3.2.31"/>
    </reaction>
</comment>
<dbReference type="VEuPathDB" id="FungiDB:CLCR_09534"/>
<dbReference type="EC" id="2.3.2.31" evidence="2"/>
<evidence type="ECO:0000256" key="7">
    <source>
        <dbReference type="ARBA" id="ARBA00022786"/>
    </source>
</evidence>
<protein>
    <recommendedName>
        <fullName evidence="2">RBR-type E3 ubiquitin transferase</fullName>
        <ecNumber evidence="2">2.3.2.31</ecNumber>
    </recommendedName>
</protein>
<evidence type="ECO:0000313" key="12">
    <source>
        <dbReference type="Proteomes" id="UP000094526"/>
    </source>
</evidence>
<keyword evidence="5" id="KW-0677">Repeat</keyword>
<feature type="compositionally biased region" description="Acidic residues" evidence="9">
    <location>
        <begin position="501"/>
        <end position="510"/>
    </location>
</feature>
<evidence type="ECO:0000256" key="6">
    <source>
        <dbReference type="ARBA" id="ARBA00022771"/>
    </source>
</evidence>
<dbReference type="AlphaFoldDB" id="A0A1C1CZF9"/>
<sequence length="757" mass="84099">MAGQGTPHLVVRQVVLDLNRPLAEVDQVFYNSEGYVGLRLIQPATGQDNGRARRDLVYTFSTAADAMTALLNHPTITIGESQYRPEHYDGDSAESRTDAERAPQTPYPDADISPPRKRLKKEQPPADKKITCRICFSHLEGLYSTPCRRCRGPECYECVATRFKTAVKDINRMPVTCCGSVMHHDVARGILSPAELDEYKQKYDERMNTVDPLYCPVPTCSAFLPPRMFNQNETKVSCHVCNTVVCTKCKLYAGDGHTCDVEDPRKFILETFHYKLCPRCGTGVMKMYGCPHKPCRAARNEGNYSDGVGEEFESDEEIPATVAATVAPVATEPAANIQVSHSEVEREVADALNTLRTGQGLGSSGTADSIDPGSGPGPSTAPVILSIHESAGMNELGRTLTRSDTYMPPTDLEALITGQSEPLTVSRLETSNNQRGDDGATQEAAATQQLNILPASQPASAGLVSETTGTVLTTAATEQTQRVENLDDPDEFDWEGRDLDFGDEPSDESTDTWGCRHHFYDFDKNRIPEFWMVGARPATEPSLEIECMGCFKKTKVWDDDAELEAFRLKFCTADEAQLEKEALKQKFEKWKTPDADDEGDNAEARLKKLKEGSPGLKSQRAVECRHGCGVVYCQACKKEARRRIRKERLAARLFKAKFVLRVATSVGGLERHNRIRTASQDQNSIRAGSERHQRIRTASQLDQSRIRAGSEQDHGIIRIVSQYQNSITGSEQYHSRIRAGLQYQNRITGLSEQHDQY</sequence>
<evidence type="ECO:0000256" key="2">
    <source>
        <dbReference type="ARBA" id="ARBA00012251"/>
    </source>
</evidence>
<feature type="region of interest" description="Disordered" evidence="9">
    <location>
        <begin position="356"/>
        <end position="383"/>
    </location>
</feature>
<keyword evidence="3" id="KW-0808">Transferase</keyword>
<evidence type="ECO:0000256" key="9">
    <source>
        <dbReference type="SAM" id="MobiDB-lite"/>
    </source>
</evidence>
<dbReference type="InterPro" id="IPR002867">
    <property type="entry name" value="IBR_dom"/>
</dbReference>
<feature type="compositionally biased region" description="Basic and acidic residues" evidence="9">
    <location>
        <begin position="83"/>
        <end position="101"/>
    </location>
</feature>
<reference evidence="12" key="1">
    <citation type="submission" date="2015-07" db="EMBL/GenBank/DDBJ databases">
        <authorList>
            <person name="Teixeira M.M."/>
            <person name="Souza R.C."/>
            <person name="Almeida L.G."/>
            <person name="Vicente V.A."/>
            <person name="de Hoog S."/>
            <person name="Bocca A.L."/>
            <person name="de Almeida S.R."/>
            <person name="Vasconcelos A.T."/>
            <person name="Felipe M.S."/>
        </authorList>
    </citation>
    <scope>NUCLEOTIDE SEQUENCE [LARGE SCALE GENOMIC DNA]</scope>
    <source>
        <strain evidence="12">KSF</strain>
    </source>
</reference>
<evidence type="ECO:0000256" key="3">
    <source>
        <dbReference type="ARBA" id="ARBA00022679"/>
    </source>
</evidence>
<feature type="region of interest" description="Disordered" evidence="9">
    <location>
        <begin position="80"/>
        <end position="125"/>
    </location>
</feature>
<dbReference type="GO" id="GO:0008270">
    <property type="term" value="F:zinc ion binding"/>
    <property type="evidence" value="ECO:0007669"/>
    <property type="project" value="UniProtKB-KW"/>
</dbReference>
<dbReference type="Pfam" id="PF01485">
    <property type="entry name" value="IBR"/>
    <property type="match status" value="1"/>
</dbReference>
<dbReference type="GO" id="GO:0016567">
    <property type="term" value="P:protein ubiquitination"/>
    <property type="evidence" value="ECO:0007669"/>
    <property type="project" value="InterPro"/>
</dbReference>
<dbReference type="PROSITE" id="PS51873">
    <property type="entry name" value="TRIAD"/>
    <property type="match status" value="1"/>
</dbReference>
<gene>
    <name evidence="11" type="ORF">CLCR_09534</name>
</gene>
<keyword evidence="8" id="KW-0862">Zinc</keyword>
<evidence type="ECO:0000256" key="8">
    <source>
        <dbReference type="ARBA" id="ARBA00022833"/>
    </source>
</evidence>
<accession>A0A1C1CZF9</accession>
<keyword evidence="4" id="KW-0479">Metal-binding</keyword>
<dbReference type="InterPro" id="IPR044066">
    <property type="entry name" value="TRIAD_supradom"/>
</dbReference>
<dbReference type="OrthoDB" id="10009520at2759"/>
<dbReference type="CDD" id="cd20335">
    <property type="entry name" value="BRcat_RBR"/>
    <property type="match status" value="1"/>
</dbReference>
<evidence type="ECO:0000259" key="10">
    <source>
        <dbReference type="PROSITE" id="PS51873"/>
    </source>
</evidence>
<dbReference type="STRING" id="86049.A0A1C1CZF9"/>
<dbReference type="eggNOG" id="KOG1812">
    <property type="taxonomic scope" value="Eukaryota"/>
</dbReference>
<dbReference type="InterPro" id="IPR031127">
    <property type="entry name" value="E3_UB_ligase_RBR"/>
</dbReference>
<evidence type="ECO:0000256" key="1">
    <source>
        <dbReference type="ARBA" id="ARBA00001798"/>
    </source>
</evidence>
<dbReference type="PANTHER" id="PTHR11685">
    <property type="entry name" value="RBR FAMILY RING FINGER AND IBR DOMAIN-CONTAINING"/>
    <property type="match status" value="1"/>
</dbReference>
<dbReference type="EMBL" id="LGRB01000008">
    <property type="protein sequence ID" value="OCT53740.1"/>
    <property type="molecule type" value="Genomic_DNA"/>
</dbReference>
<evidence type="ECO:0000313" key="11">
    <source>
        <dbReference type="EMBL" id="OCT53740.1"/>
    </source>
</evidence>
<feature type="region of interest" description="Disordered" evidence="9">
    <location>
        <begin position="481"/>
        <end position="510"/>
    </location>
</feature>
<keyword evidence="12" id="KW-1185">Reference proteome</keyword>
<dbReference type="VEuPathDB" id="FungiDB:G647_00675"/>
<dbReference type="Proteomes" id="UP000094526">
    <property type="component" value="Unassembled WGS sequence"/>
</dbReference>